<evidence type="ECO:0000259" key="1">
    <source>
        <dbReference type="Pfam" id="PF13409"/>
    </source>
</evidence>
<evidence type="ECO:0000313" key="2">
    <source>
        <dbReference type="EMBL" id="MCB8883090.1"/>
    </source>
</evidence>
<feature type="domain" description="GST N-terminal" evidence="1">
    <location>
        <begin position="1"/>
        <end position="58"/>
    </location>
</feature>
<dbReference type="CDD" id="cd03205">
    <property type="entry name" value="GST_C_6"/>
    <property type="match status" value="1"/>
</dbReference>
<evidence type="ECO:0000313" key="3">
    <source>
        <dbReference type="Proteomes" id="UP000721844"/>
    </source>
</evidence>
<dbReference type="Gene3D" id="3.40.30.10">
    <property type="entry name" value="Glutaredoxin"/>
    <property type="match status" value="1"/>
</dbReference>
<comment type="caution">
    <text evidence="2">The sequence shown here is derived from an EMBL/GenBank/DDBJ whole genome shotgun (WGS) entry which is preliminary data.</text>
</comment>
<reference evidence="2 3" key="1">
    <citation type="journal article" date="2021" name="Microorganisms">
        <title>Acidisoma silvae sp. nov. and Acidisomacellulosilytica sp. nov., Two Acidophilic Bacteria Isolated from Decaying Wood, Hydrolyzing Cellulose and Producing Poly-3-hydroxybutyrate.</title>
        <authorList>
            <person name="Mieszkin S."/>
            <person name="Pouder E."/>
            <person name="Uroz S."/>
            <person name="Simon-Colin C."/>
            <person name="Alain K."/>
        </authorList>
    </citation>
    <scope>NUCLEOTIDE SEQUENCE [LARGE SCALE GENOMIC DNA]</scope>
    <source>
        <strain evidence="2 3">HW T5.17</strain>
    </source>
</reference>
<dbReference type="InterPro" id="IPR036282">
    <property type="entry name" value="Glutathione-S-Trfase_C_sf"/>
</dbReference>
<dbReference type="AlphaFoldDB" id="A0A963Z569"/>
<accession>A0A963Z569</accession>
<dbReference type="Gene3D" id="1.20.1050.10">
    <property type="match status" value="1"/>
</dbReference>
<gene>
    <name evidence="2" type="ORF">ACELLULO517_22770</name>
</gene>
<dbReference type="SUPFAM" id="SSF47616">
    <property type="entry name" value="GST C-terminal domain-like"/>
    <property type="match status" value="1"/>
</dbReference>
<proteinExistence type="predicted"/>
<keyword evidence="3" id="KW-1185">Reference proteome</keyword>
<name>A0A963Z569_9PROT</name>
<dbReference type="Pfam" id="PF13409">
    <property type="entry name" value="GST_N_2"/>
    <property type="match status" value="1"/>
</dbReference>
<dbReference type="InterPro" id="IPR036249">
    <property type="entry name" value="Thioredoxin-like_sf"/>
</dbReference>
<sequence length="189" mass="20712">MAAHECGLAGLLQLVRVDVATLRPHAQVISHNPLGKIPTLVLEDGSAYFDSSVICEWFHCQNPDAGLFPDDGIARLIALRRQALGNGLMDILVIGRAEALRPDGTRSDAHVSTYRRKRWDVLAALEAEAGSIAADAFSIGHITIGCALSYLDFRYADEDWRAEAPHLAAWHKTFCLRPSAEQTAFADNY</sequence>
<dbReference type="Pfam" id="PF13410">
    <property type="entry name" value="GST_C_2"/>
    <property type="match status" value="1"/>
</dbReference>
<dbReference type="SUPFAM" id="SSF52833">
    <property type="entry name" value="Thioredoxin-like"/>
    <property type="match status" value="1"/>
</dbReference>
<organism evidence="2 3">
    <name type="scientific">Acidisoma cellulosilyticum</name>
    <dbReference type="NCBI Taxonomy" id="2802395"/>
    <lineage>
        <taxon>Bacteria</taxon>
        <taxon>Pseudomonadati</taxon>
        <taxon>Pseudomonadota</taxon>
        <taxon>Alphaproteobacteria</taxon>
        <taxon>Acetobacterales</taxon>
        <taxon>Acidocellaceae</taxon>
        <taxon>Acidisoma</taxon>
    </lineage>
</organism>
<protein>
    <submittedName>
        <fullName evidence="2">Glutathione S-transferase N-terminal domain-containing protein</fullName>
    </submittedName>
</protein>
<dbReference type="Proteomes" id="UP000721844">
    <property type="component" value="Unassembled WGS sequence"/>
</dbReference>
<dbReference type="InterPro" id="IPR004045">
    <property type="entry name" value="Glutathione_S-Trfase_N"/>
</dbReference>
<dbReference type="EMBL" id="JAESVA010000011">
    <property type="protein sequence ID" value="MCB8883090.1"/>
    <property type="molecule type" value="Genomic_DNA"/>
</dbReference>